<gene>
    <name evidence="5" type="ORF">ENI32_07075</name>
    <name evidence="6" type="ORF">SBU_000994</name>
</gene>
<reference evidence="6 7" key="1">
    <citation type="submission" date="2016-05" db="EMBL/GenBank/DDBJ databases">
        <title>Microbial consortia oxidize butane by reversing methanogenesis.</title>
        <authorList>
            <person name="Laso-Perez R."/>
            <person name="Richter M."/>
            <person name="Wegener G."/>
            <person name="Musat F."/>
        </authorList>
    </citation>
    <scope>NUCLEOTIDE SEQUENCE [LARGE SCALE GENOMIC DNA]</scope>
    <source>
        <strain evidence="6">BOX1</strain>
    </source>
</reference>
<protein>
    <submittedName>
        <fullName evidence="5">Creatininase family protein</fullName>
    </submittedName>
    <submittedName>
        <fullName evidence="6">Creatinine amidohydrolase</fullName>
    </submittedName>
</protein>
<dbReference type="SUPFAM" id="SSF102215">
    <property type="entry name" value="Creatininase"/>
    <property type="match status" value="1"/>
</dbReference>
<dbReference type="Gene3D" id="3.40.50.10310">
    <property type="entry name" value="Creatininase"/>
    <property type="match status" value="1"/>
</dbReference>
<comment type="cofactor">
    <cofactor evidence="1">
        <name>Zn(2+)</name>
        <dbReference type="ChEBI" id="CHEBI:29105"/>
    </cofactor>
</comment>
<dbReference type="PATRIC" id="fig|1839936.3.peg.1003"/>
<dbReference type="GO" id="GO:0016811">
    <property type="term" value="F:hydrolase activity, acting on carbon-nitrogen (but not peptide) bonds, in linear amides"/>
    <property type="evidence" value="ECO:0007669"/>
    <property type="project" value="TreeGrafter"/>
</dbReference>
<dbReference type="GO" id="GO:0009231">
    <property type="term" value="P:riboflavin biosynthetic process"/>
    <property type="evidence" value="ECO:0007669"/>
    <property type="project" value="TreeGrafter"/>
</dbReference>
<sequence>MYLGELTWKEVESALKETKSVILPCGSTEEHGYHLPLATDALIAEELARRVSSRRKIFVAPAVNYGVCRSTAPFAGTLTLRFQTMNALIEDICESLYRHGFRNIIILPGHLGSAQVAAIEVAAQSLLKRFDDLNIALVIIPELLTDLEDVIEDREDKHAGEVETSMMLVLRPELVRVDEAVCEHPRFPEGIVARNPRDYMRSGVMGDATLATKKKGEIIIERLVERICEIIDRVERG</sequence>
<keyword evidence="3 6" id="KW-0378">Hydrolase</keyword>
<dbReference type="InterPro" id="IPR024087">
    <property type="entry name" value="Creatininase-like_sf"/>
</dbReference>
<dbReference type="Proteomes" id="UP000885936">
    <property type="component" value="Unassembled WGS sequence"/>
</dbReference>
<dbReference type="Proteomes" id="UP000185779">
    <property type="component" value="Unassembled WGS sequence"/>
</dbReference>
<name>A0A1F2P426_9EURY</name>
<dbReference type="STRING" id="1839936.SBU_000994"/>
<evidence type="ECO:0000256" key="1">
    <source>
        <dbReference type="ARBA" id="ARBA00001947"/>
    </source>
</evidence>
<keyword evidence="4" id="KW-0862">Zinc</keyword>
<organism evidence="6 7">
    <name type="scientific">Candidatus Syntropharchaeum butanivorans</name>
    <dbReference type="NCBI Taxonomy" id="1839936"/>
    <lineage>
        <taxon>Archaea</taxon>
        <taxon>Methanobacteriati</taxon>
        <taxon>Methanobacteriota</taxon>
        <taxon>Stenosarchaea group</taxon>
        <taxon>Methanomicrobia</taxon>
        <taxon>Methanosarcinales</taxon>
        <taxon>ANME-2 cluster</taxon>
        <taxon>Candidatus Syntropharchaeum</taxon>
    </lineage>
</organism>
<keyword evidence="7" id="KW-1185">Reference proteome</keyword>
<comment type="caution">
    <text evidence="6">The sequence shown here is derived from an EMBL/GenBank/DDBJ whole genome shotgun (WGS) entry which is preliminary data.</text>
</comment>
<dbReference type="PANTHER" id="PTHR35005:SF1">
    <property type="entry name" value="2-AMINO-5-FORMYLAMINO-6-RIBOSYLAMINOPYRIMIDIN-4(3H)-ONE 5'-MONOPHOSPHATE DEFORMYLASE"/>
    <property type="match status" value="1"/>
</dbReference>
<dbReference type="InterPro" id="IPR003785">
    <property type="entry name" value="Creatininase/forma_Hydrolase"/>
</dbReference>
<evidence type="ECO:0000313" key="7">
    <source>
        <dbReference type="Proteomes" id="UP000185779"/>
    </source>
</evidence>
<evidence type="ECO:0000256" key="4">
    <source>
        <dbReference type="ARBA" id="ARBA00022833"/>
    </source>
</evidence>
<dbReference type="PANTHER" id="PTHR35005">
    <property type="entry name" value="3-DEHYDRO-SCYLLO-INOSOSE HYDROLASE"/>
    <property type="match status" value="1"/>
</dbReference>
<keyword evidence="2" id="KW-0479">Metal-binding</keyword>
<dbReference type="EMBL" id="DRIE01000115">
    <property type="protein sequence ID" value="HEC57619.1"/>
    <property type="molecule type" value="Genomic_DNA"/>
</dbReference>
<evidence type="ECO:0000313" key="5">
    <source>
        <dbReference type="EMBL" id="HEC57619.1"/>
    </source>
</evidence>
<evidence type="ECO:0000256" key="3">
    <source>
        <dbReference type="ARBA" id="ARBA00022801"/>
    </source>
</evidence>
<dbReference type="GO" id="GO:0046872">
    <property type="term" value="F:metal ion binding"/>
    <property type="evidence" value="ECO:0007669"/>
    <property type="project" value="UniProtKB-KW"/>
</dbReference>
<dbReference type="AlphaFoldDB" id="A0A1F2P426"/>
<evidence type="ECO:0000256" key="2">
    <source>
        <dbReference type="ARBA" id="ARBA00022723"/>
    </source>
</evidence>
<accession>A0A1F2P426</accession>
<reference evidence="5" key="2">
    <citation type="journal article" date="2020" name="mSystems">
        <title>Genome- and Community-Level Interaction Insights into Carbon Utilization and Element Cycling Functions of Hydrothermarchaeota in Hydrothermal Sediment.</title>
        <authorList>
            <person name="Zhou Z."/>
            <person name="Liu Y."/>
            <person name="Xu W."/>
            <person name="Pan J."/>
            <person name="Luo Z.H."/>
            <person name="Li M."/>
        </authorList>
    </citation>
    <scope>NUCLEOTIDE SEQUENCE [LARGE SCALE GENOMIC DNA]</scope>
    <source>
        <strain evidence="5">HyVt-386</strain>
    </source>
</reference>
<proteinExistence type="predicted"/>
<dbReference type="EMBL" id="LYOR01000004">
    <property type="protein sequence ID" value="OFV66057.1"/>
    <property type="molecule type" value="Genomic_DNA"/>
</dbReference>
<dbReference type="Pfam" id="PF02633">
    <property type="entry name" value="Creatininase"/>
    <property type="match status" value="1"/>
</dbReference>
<evidence type="ECO:0000313" key="6">
    <source>
        <dbReference type="EMBL" id="OFV66057.1"/>
    </source>
</evidence>